<reference evidence="1" key="1">
    <citation type="submission" date="2021-04" db="EMBL/GenBank/DDBJ databases">
        <title>Genomics, taxonomy and metabolism of representatives of sulfur bacteria of the genus Thiothrix: Thiothrix fructosivorans QT, Thiothrix unzii A1T and three new species, Thiothrix subterranea sp. nov., Thiothrix litoralis sp. nov. and 'Candidatus Thiothrix anitrata' sp. nov.</title>
        <authorList>
            <person name="Ravin N.V."/>
            <person name="Smolyakov D."/>
            <person name="Rudenko T.S."/>
            <person name="Mardanov A.V."/>
            <person name="Beletsky A.V."/>
            <person name="Markov N.D."/>
            <person name="Fomenkov A.I."/>
            <person name="Roberts R.J."/>
            <person name="Karnachuk O.V."/>
            <person name="Novikov A."/>
            <person name="Grabovich M.Y."/>
        </authorList>
    </citation>
    <scope>NUCLEOTIDE SEQUENCE</scope>
    <source>
        <strain evidence="1">A1</strain>
    </source>
</reference>
<proteinExistence type="predicted"/>
<dbReference type="EMBL" id="CP072793">
    <property type="protein sequence ID" value="QTR54473.1"/>
    <property type="molecule type" value="Genomic_DNA"/>
</dbReference>
<dbReference type="KEGG" id="tun:J9260_05105"/>
<evidence type="ECO:0000313" key="1">
    <source>
        <dbReference type="EMBL" id="QTR54473.1"/>
    </source>
</evidence>
<protein>
    <submittedName>
        <fullName evidence="1">Mth938-like domain-containing protein</fullName>
    </submittedName>
</protein>
<dbReference type="PANTHER" id="PTHR21192:SF2">
    <property type="entry name" value="NADH DEHYDROGENASE [UBIQUINONE] 1 ALPHA SUBCOMPLEX ASSEMBLY FACTOR 3"/>
    <property type="match status" value="1"/>
</dbReference>
<dbReference type="CDD" id="cd05560">
    <property type="entry name" value="Xcc1710_like"/>
    <property type="match status" value="1"/>
</dbReference>
<dbReference type="Gene3D" id="3.40.1230.10">
    <property type="entry name" value="MTH938-like"/>
    <property type="match status" value="1"/>
</dbReference>
<dbReference type="SUPFAM" id="SSF64076">
    <property type="entry name" value="MTH938-like"/>
    <property type="match status" value="1"/>
</dbReference>
<dbReference type="Pfam" id="PF04430">
    <property type="entry name" value="DUF498"/>
    <property type="match status" value="1"/>
</dbReference>
<dbReference type="RefSeq" id="WP_210219961.1">
    <property type="nucleotide sequence ID" value="NZ_CP072793.1"/>
</dbReference>
<accession>A0A975FBD1</accession>
<keyword evidence="2" id="KW-1185">Reference proteome</keyword>
<organism evidence="1 2">
    <name type="scientific">Thiothrix unzii</name>
    <dbReference type="NCBI Taxonomy" id="111769"/>
    <lineage>
        <taxon>Bacteria</taxon>
        <taxon>Pseudomonadati</taxon>
        <taxon>Pseudomonadota</taxon>
        <taxon>Gammaproteobacteria</taxon>
        <taxon>Thiotrichales</taxon>
        <taxon>Thiotrichaceae</taxon>
        <taxon>Thiothrix</taxon>
    </lineage>
</organism>
<dbReference type="InterPro" id="IPR007523">
    <property type="entry name" value="NDUFAF3/AAMDC"/>
</dbReference>
<dbReference type="InterPro" id="IPR036748">
    <property type="entry name" value="MTH938-like_sf"/>
</dbReference>
<dbReference type="PANTHER" id="PTHR21192">
    <property type="entry name" value="NUCLEAR PROTEIN E3-3"/>
    <property type="match status" value="1"/>
</dbReference>
<sequence>MKFSEASSTTTYRITAYDESSISVNQGKLTRSFIITPDKLITTWEPQHIAAMTPADLEPLFAGGAEVILIGSGATQAFPPAAVWQALVQHGIGFEIMRTDAACRTYNVLSSEARRIVAAFFI</sequence>
<dbReference type="AlphaFoldDB" id="A0A975FBD1"/>
<evidence type="ECO:0000313" key="2">
    <source>
        <dbReference type="Proteomes" id="UP000672009"/>
    </source>
</evidence>
<dbReference type="Proteomes" id="UP000672009">
    <property type="component" value="Chromosome"/>
</dbReference>
<gene>
    <name evidence="1" type="ORF">J9260_05105</name>
</gene>
<name>A0A975FBD1_9GAMM</name>